<comment type="cofactor">
    <cofactor evidence="1 12">
        <name>heme</name>
        <dbReference type="ChEBI" id="CHEBI:30413"/>
    </cofactor>
</comment>
<dbReference type="Gene3D" id="1.10.630.10">
    <property type="entry name" value="Cytochrome P450"/>
    <property type="match status" value="1"/>
</dbReference>
<keyword evidence="15" id="KW-1185">Reference proteome</keyword>
<evidence type="ECO:0000256" key="11">
    <source>
        <dbReference type="ARBA" id="ARBA00023136"/>
    </source>
</evidence>
<evidence type="ECO:0000313" key="15">
    <source>
        <dbReference type="Proteomes" id="UP000001064"/>
    </source>
</evidence>
<dbReference type="PANTHER" id="PTHR24289">
    <property type="entry name" value="STEROID 17-ALPHA-HYDROXYLASE/17,20 LYASE"/>
    <property type="match status" value="1"/>
</dbReference>
<dbReference type="PRINTS" id="PR00463">
    <property type="entry name" value="EP450I"/>
</dbReference>
<evidence type="ECO:0000256" key="6">
    <source>
        <dbReference type="ARBA" id="ARBA00022723"/>
    </source>
</evidence>
<evidence type="ECO:0000313" key="14">
    <source>
        <dbReference type="EMBL" id="EGC31512.1"/>
    </source>
</evidence>
<dbReference type="RefSeq" id="XP_003291964.1">
    <property type="nucleotide sequence ID" value="XM_003291916.1"/>
</dbReference>
<organism evidence="14 15">
    <name type="scientific">Dictyostelium purpureum</name>
    <name type="common">Slime mold</name>
    <dbReference type="NCBI Taxonomy" id="5786"/>
    <lineage>
        <taxon>Eukaryota</taxon>
        <taxon>Amoebozoa</taxon>
        <taxon>Evosea</taxon>
        <taxon>Eumycetozoa</taxon>
        <taxon>Dictyostelia</taxon>
        <taxon>Dictyosteliales</taxon>
        <taxon>Dictyosteliaceae</taxon>
        <taxon>Dictyostelium</taxon>
    </lineage>
</organism>
<dbReference type="CDD" id="cd20617">
    <property type="entry name" value="CYP1_2-like"/>
    <property type="match status" value="1"/>
</dbReference>
<dbReference type="InterPro" id="IPR002401">
    <property type="entry name" value="Cyt_P450_E_grp-I"/>
</dbReference>
<dbReference type="InterPro" id="IPR001128">
    <property type="entry name" value="Cyt_P450"/>
</dbReference>
<dbReference type="PRINTS" id="PR00385">
    <property type="entry name" value="P450"/>
</dbReference>
<evidence type="ECO:0000256" key="1">
    <source>
        <dbReference type="ARBA" id="ARBA00001971"/>
    </source>
</evidence>
<dbReference type="GO" id="GO:0005506">
    <property type="term" value="F:iron ion binding"/>
    <property type="evidence" value="ECO:0007669"/>
    <property type="project" value="InterPro"/>
</dbReference>
<evidence type="ECO:0008006" key="16">
    <source>
        <dbReference type="Google" id="ProtNLM"/>
    </source>
</evidence>
<evidence type="ECO:0000256" key="9">
    <source>
        <dbReference type="ARBA" id="ARBA00023004"/>
    </source>
</evidence>
<comment type="similarity">
    <text evidence="3 13">Belongs to the cytochrome P450 family.</text>
</comment>
<evidence type="ECO:0000256" key="4">
    <source>
        <dbReference type="ARBA" id="ARBA00022617"/>
    </source>
</evidence>
<evidence type="ECO:0000256" key="2">
    <source>
        <dbReference type="ARBA" id="ARBA00004167"/>
    </source>
</evidence>
<dbReference type="FunCoup" id="F0ZX23">
    <property type="interactions" value="7"/>
</dbReference>
<dbReference type="GeneID" id="10505712"/>
<evidence type="ECO:0000256" key="7">
    <source>
        <dbReference type="ARBA" id="ARBA00022989"/>
    </source>
</evidence>
<dbReference type="KEGG" id="dpp:DICPUDRAFT_156647"/>
<evidence type="ECO:0000256" key="10">
    <source>
        <dbReference type="ARBA" id="ARBA00023033"/>
    </source>
</evidence>
<keyword evidence="10 13" id="KW-0503">Monooxygenase</keyword>
<protein>
    <recommendedName>
        <fullName evidence="16">Cytochrome P450 family protein</fullName>
    </recommendedName>
</protein>
<dbReference type="EMBL" id="GL871249">
    <property type="protein sequence ID" value="EGC31512.1"/>
    <property type="molecule type" value="Genomic_DNA"/>
</dbReference>
<accession>F0ZX23</accession>
<dbReference type="InParanoid" id="F0ZX23"/>
<proteinExistence type="inferred from homology"/>
<dbReference type="PANTHER" id="PTHR24289:SF1">
    <property type="entry name" value="STEROID 17-ALPHA-HYDROXYLASE_17,20 LYASE"/>
    <property type="match status" value="1"/>
</dbReference>
<dbReference type="Proteomes" id="UP000001064">
    <property type="component" value="Unassembled WGS sequence"/>
</dbReference>
<gene>
    <name evidence="14" type="ORF">DICPUDRAFT_156647</name>
</gene>
<sequence length="476" mass="55730">MILVIQYSKYRKIHEKEIKGPFPLPILGNLHSFSDLPHHDCTNYTKKYGDVMRIWFADLYTVILSDANIIRKVYVENHENFMDRPRIPSLKYGTYFHGTVASMGEDWIRNRDVVSRAMRKTNIKHIYELMDTQVDILLRSMEKISKDGTAFEPRYYTTKYTMGLMYKFIFNEEVDENEDINNGDIKKLGDLMSRIMEDFASGSLWDVLEITRPLYLKYLEMFEKAFPILIEFFEKRYKEHLKTFDPESPRDLLDTLIAEYGGGDPKKTTKDDLLSIYSSLSDFFFAGVDTSSTTLEYLFLLLSNYPEVQEKVHDEIKTTLKGRDRVLLSDKASLPYLSAVIKETMRYRPVTSFGLPRTTTNDIVIDDKYFIPKDSQVLINYHALSFNEKYFPNPHVFDPTRFINEPNNQAFIPWSIGQRNCVGMTFAQDEIFLCIANVLLRYRFKSVDGKKINEIEKYGITTKPVDRFNVLLEKRA</sequence>
<dbReference type="GO" id="GO:0020037">
    <property type="term" value="F:heme binding"/>
    <property type="evidence" value="ECO:0000318"/>
    <property type="project" value="GO_Central"/>
</dbReference>
<keyword evidence="9 12" id="KW-0408">Iron</keyword>
<dbReference type="eggNOG" id="KOG0156">
    <property type="taxonomic scope" value="Eukaryota"/>
</dbReference>
<dbReference type="InterPro" id="IPR017972">
    <property type="entry name" value="Cyt_P450_CS"/>
</dbReference>
<evidence type="ECO:0000256" key="12">
    <source>
        <dbReference type="PIRSR" id="PIRSR602401-1"/>
    </source>
</evidence>
<reference evidence="15" key="1">
    <citation type="journal article" date="2011" name="Genome Biol.">
        <title>Comparative genomics of the social amoebae Dictyostelium discoideum and Dictyostelium purpureum.</title>
        <authorList>
            <consortium name="US DOE Joint Genome Institute (JGI-PGF)"/>
            <person name="Sucgang R."/>
            <person name="Kuo A."/>
            <person name="Tian X."/>
            <person name="Salerno W."/>
            <person name="Parikh A."/>
            <person name="Feasley C.L."/>
            <person name="Dalin E."/>
            <person name="Tu H."/>
            <person name="Huang E."/>
            <person name="Barry K."/>
            <person name="Lindquist E."/>
            <person name="Shapiro H."/>
            <person name="Bruce D."/>
            <person name="Schmutz J."/>
            <person name="Salamov A."/>
            <person name="Fey P."/>
            <person name="Gaudet P."/>
            <person name="Anjard C."/>
            <person name="Babu M.M."/>
            <person name="Basu S."/>
            <person name="Bushmanova Y."/>
            <person name="van der Wel H."/>
            <person name="Katoh-Kurasawa M."/>
            <person name="Dinh C."/>
            <person name="Coutinho P.M."/>
            <person name="Saito T."/>
            <person name="Elias M."/>
            <person name="Schaap P."/>
            <person name="Kay R.R."/>
            <person name="Henrissat B."/>
            <person name="Eichinger L."/>
            <person name="Rivero F."/>
            <person name="Putnam N.H."/>
            <person name="West C.M."/>
            <person name="Loomis W.F."/>
            <person name="Chisholm R.L."/>
            <person name="Shaulsky G."/>
            <person name="Strassmann J.E."/>
            <person name="Queller D.C."/>
            <person name="Kuspa A."/>
            <person name="Grigoriev I.V."/>
        </authorList>
    </citation>
    <scope>NUCLEOTIDE SEQUENCE [LARGE SCALE GENOMIC DNA]</scope>
    <source>
        <strain evidence="15">QSDP1</strain>
    </source>
</reference>
<dbReference type="GO" id="GO:0016712">
    <property type="term" value="F:oxidoreductase activity, acting on paired donors, with incorporation or reduction of molecular oxygen, reduced flavin or flavoprotein as one donor, and incorporation of one atom of oxygen"/>
    <property type="evidence" value="ECO:0000318"/>
    <property type="project" value="GO_Central"/>
</dbReference>
<keyword evidence="4 12" id="KW-0349">Heme</keyword>
<keyword evidence="11" id="KW-0472">Membrane</keyword>
<keyword evidence="8 13" id="KW-0560">Oxidoreductase</keyword>
<dbReference type="FunFam" id="1.10.630.10:FF:000068">
    <property type="entry name" value="Probable cytochrome P450 508A2"/>
    <property type="match status" value="1"/>
</dbReference>
<comment type="subcellular location">
    <subcellularLocation>
        <location evidence="2">Membrane</location>
        <topology evidence="2">Single-pass membrane protein</topology>
    </subcellularLocation>
</comment>
<dbReference type="STRING" id="5786.F0ZX23"/>
<feature type="binding site" description="axial binding residue" evidence="12">
    <location>
        <position position="421"/>
    </location>
    <ligand>
        <name>heme</name>
        <dbReference type="ChEBI" id="CHEBI:30413"/>
    </ligand>
    <ligandPart>
        <name>Fe</name>
        <dbReference type="ChEBI" id="CHEBI:18248"/>
    </ligandPart>
</feature>
<keyword evidence="5" id="KW-0812">Transmembrane</keyword>
<dbReference type="OMA" id="FHDNFRI"/>
<dbReference type="OrthoDB" id="1055148at2759"/>
<evidence type="ECO:0000256" key="8">
    <source>
        <dbReference type="ARBA" id="ARBA00023002"/>
    </source>
</evidence>
<dbReference type="AlphaFoldDB" id="F0ZX23"/>
<evidence type="ECO:0000256" key="5">
    <source>
        <dbReference type="ARBA" id="ARBA00022692"/>
    </source>
</evidence>
<evidence type="ECO:0000256" key="3">
    <source>
        <dbReference type="ARBA" id="ARBA00010617"/>
    </source>
</evidence>
<dbReference type="PROSITE" id="PS00086">
    <property type="entry name" value="CYTOCHROME_P450"/>
    <property type="match status" value="1"/>
</dbReference>
<evidence type="ECO:0000256" key="13">
    <source>
        <dbReference type="RuleBase" id="RU000461"/>
    </source>
</evidence>
<dbReference type="SUPFAM" id="SSF48264">
    <property type="entry name" value="Cytochrome P450"/>
    <property type="match status" value="1"/>
</dbReference>
<dbReference type="VEuPathDB" id="AmoebaDB:DICPUDRAFT_156647"/>
<name>F0ZX23_DICPU</name>
<keyword evidence="7" id="KW-1133">Transmembrane helix</keyword>
<dbReference type="GO" id="GO:0016020">
    <property type="term" value="C:membrane"/>
    <property type="evidence" value="ECO:0007669"/>
    <property type="project" value="UniProtKB-SubCell"/>
</dbReference>
<dbReference type="InterPro" id="IPR036396">
    <property type="entry name" value="Cyt_P450_sf"/>
</dbReference>
<dbReference type="Pfam" id="PF00067">
    <property type="entry name" value="p450"/>
    <property type="match status" value="1"/>
</dbReference>
<keyword evidence="6 12" id="KW-0479">Metal-binding</keyword>